<proteinExistence type="predicted"/>
<gene>
    <name evidence="1" type="ORF">DY000_02063315</name>
</gene>
<evidence type="ECO:0000313" key="2">
    <source>
        <dbReference type="Proteomes" id="UP000266723"/>
    </source>
</evidence>
<name>A0ABQ7AVJ7_BRACR</name>
<reference evidence="1 2" key="1">
    <citation type="journal article" date="2020" name="BMC Genomics">
        <title>Intraspecific diversification of the crop wild relative Brassica cretica Lam. using demographic model selection.</title>
        <authorList>
            <person name="Kioukis A."/>
            <person name="Michalopoulou V.A."/>
            <person name="Briers L."/>
            <person name="Pirintsos S."/>
            <person name="Studholme D.J."/>
            <person name="Pavlidis P."/>
            <person name="Sarris P.F."/>
        </authorList>
    </citation>
    <scope>NUCLEOTIDE SEQUENCE [LARGE SCALE GENOMIC DNA]</scope>
    <source>
        <strain evidence="2">cv. PFS-1207/04</strain>
    </source>
</reference>
<dbReference type="Proteomes" id="UP000266723">
    <property type="component" value="Unassembled WGS sequence"/>
</dbReference>
<comment type="caution">
    <text evidence="1">The sequence shown here is derived from an EMBL/GenBank/DDBJ whole genome shotgun (WGS) entry which is preliminary data.</text>
</comment>
<accession>A0ABQ7AVJ7</accession>
<sequence length="221" mass="25080">MAGAGGVRVSNRRLFCAQELVHRRLFCAQELVHRRRLCFLWLHGELVWAVDIYCLPGRNHSSLGLWFFCPFWRQSGHVPLLDAGSGGRLWLLEASCPATSSRDFSSQLPISSIYHPVLGGHKCGGGSQGVIHHIRVKRLVFYTSQCHKTSFEFLRLRGDILCRYWRQPDMVVAVKSTRLMQFSRWDSEASYAKGDSGSPDIRNNEENFTFSGSSLMVENSN</sequence>
<dbReference type="EMBL" id="QGKV02001556">
    <property type="protein sequence ID" value="KAF3518144.1"/>
    <property type="molecule type" value="Genomic_DNA"/>
</dbReference>
<evidence type="ECO:0000313" key="1">
    <source>
        <dbReference type="EMBL" id="KAF3518144.1"/>
    </source>
</evidence>
<organism evidence="1 2">
    <name type="scientific">Brassica cretica</name>
    <name type="common">Mustard</name>
    <dbReference type="NCBI Taxonomy" id="69181"/>
    <lineage>
        <taxon>Eukaryota</taxon>
        <taxon>Viridiplantae</taxon>
        <taxon>Streptophyta</taxon>
        <taxon>Embryophyta</taxon>
        <taxon>Tracheophyta</taxon>
        <taxon>Spermatophyta</taxon>
        <taxon>Magnoliopsida</taxon>
        <taxon>eudicotyledons</taxon>
        <taxon>Gunneridae</taxon>
        <taxon>Pentapetalae</taxon>
        <taxon>rosids</taxon>
        <taxon>malvids</taxon>
        <taxon>Brassicales</taxon>
        <taxon>Brassicaceae</taxon>
        <taxon>Brassiceae</taxon>
        <taxon>Brassica</taxon>
    </lineage>
</organism>
<protein>
    <recommendedName>
        <fullName evidence="3">Peptidase S1 domain-containing protein</fullName>
    </recommendedName>
</protein>
<evidence type="ECO:0008006" key="3">
    <source>
        <dbReference type="Google" id="ProtNLM"/>
    </source>
</evidence>
<keyword evidence="2" id="KW-1185">Reference proteome</keyword>